<reference evidence="2" key="1">
    <citation type="journal article" date="2018" name="Nat. Plants">
        <title>Whole-genome landscape of Medicago truncatula symbiotic genes.</title>
        <authorList>
            <person name="Pecrix Y."/>
            <person name="Staton S.E."/>
            <person name="Sallet E."/>
            <person name="Lelandais-Briere C."/>
            <person name="Moreau S."/>
            <person name="Carrere S."/>
            <person name="Blein T."/>
            <person name="Jardinaud M.F."/>
            <person name="Latrasse D."/>
            <person name="Zouine M."/>
            <person name="Zahm M."/>
            <person name="Kreplak J."/>
            <person name="Mayjonade B."/>
            <person name="Satge C."/>
            <person name="Perez M."/>
            <person name="Cauet S."/>
            <person name="Marande W."/>
            <person name="Chantry-Darmon C."/>
            <person name="Lopez-Roques C."/>
            <person name="Bouchez O."/>
            <person name="Berard A."/>
            <person name="Debelle F."/>
            <person name="Munos S."/>
            <person name="Bendahmane A."/>
            <person name="Berges H."/>
            <person name="Niebel A."/>
            <person name="Buitink J."/>
            <person name="Frugier F."/>
            <person name="Benhamed M."/>
            <person name="Crespi M."/>
            <person name="Gouzy J."/>
            <person name="Gamas P."/>
        </authorList>
    </citation>
    <scope>NUCLEOTIDE SEQUENCE [LARGE SCALE GENOMIC DNA]</scope>
    <source>
        <strain evidence="2">cv. Jemalong A17</strain>
    </source>
</reference>
<proteinExistence type="predicted"/>
<dbReference type="AlphaFoldDB" id="A0A396IPB9"/>
<name>A0A396IPB9_MEDTR</name>
<organism evidence="1 2">
    <name type="scientific">Medicago truncatula</name>
    <name type="common">Barrel medic</name>
    <name type="synonym">Medicago tribuloides</name>
    <dbReference type="NCBI Taxonomy" id="3880"/>
    <lineage>
        <taxon>Eukaryota</taxon>
        <taxon>Viridiplantae</taxon>
        <taxon>Streptophyta</taxon>
        <taxon>Embryophyta</taxon>
        <taxon>Tracheophyta</taxon>
        <taxon>Spermatophyta</taxon>
        <taxon>Magnoliopsida</taxon>
        <taxon>eudicotyledons</taxon>
        <taxon>Gunneridae</taxon>
        <taxon>Pentapetalae</taxon>
        <taxon>rosids</taxon>
        <taxon>fabids</taxon>
        <taxon>Fabales</taxon>
        <taxon>Fabaceae</taxon>
        <taxon>Papilionoideae</taxon>
        <taxon>50 kb inversion clade</taxon>
        <taxon>NPAAA clade</taxon>
        <taxon>Hologalegina</taxon>
        <taxon>IRL clade</taxon>
        <taxon>Trifolieae</taxon>
        <taxon>Medicago</taxon>
    </lineage>
</organism>
<gene>
    <name evidence="1" type="ORF">MtrunA17_Chr3g0104151</name>
</gene>
<dbReference type="Gramene" id="rna15775">
    <property type="protein sequence ID" value="RHN67576.1"/>
    <property type="gene ID" value="gene15775"/>
</dbReference>
<dbReference type="Proteomes" id="UP000265566">
    <property type="component" value="Chromosome 3"/>
</dbReference>
<sequence length="54" mass="6282">MNKIFRCFLETKLVSSKFLILRVQVLEEKQNSKKETILKLQQKMQSLQAGKGKA</sequence>
<dbReference type="EMBL" id="PSQE01000003">
    <property type="protein sequence ID" value="RHN67576.1"/>
    <property type="molecule type" value="Genomic_DNA"/>
</dbReference>
<comment type="caution">
    <text evidence="1">The sequence shown here is derived from an EMBL/GenBank/DDBJ whole genome shotgun (WGS) entry which is preliminary data.</text>
</comment>
<accession>A0A396IPB9</accession>
<protein>
    <submittedName>
        <fullName evidence="1">Uncharacterized protein</fullName>
    </submittedName>
</protein>
<evidence type="ECO:0000313" key="2">
    <source>
        <dbReference type="Proteomes" id="UP000265566"/>
    </source>
</evidence>
<evidence type="ECO:0000313" key="1">
    <source>
        <dbReference type="EMBL" id="RHN67576.1"/>
    </source>
</evidence>